<dbReference type="Proteomes" id="UP001163846">
    <property type="component" value="Unassembled WGS sequence"/>
</dbReference>
<feature type="domain" description="C2H2-type" evidence="7">
    <location>
        <begin position="15"/>
        <end position="37"/>
    </location>
</feature>
<feature type="region of interest" description="Disordered" evidence="6">
    <location>
        <begin position="197"/>
        <end position="238"/>
    </location>
</feature>
<keyword evidence="1" id="KW-0479">Metal-binding</keyword>
<evidence type="ECO:0000256" key="5">
    <source>
        <dbReference type="PROSITE-ProRule" id="PRU00042"/>
    </source>
</evidence>
<gene>
    <name evidence="8" type="ORF">F5878DRAFT_723316</name>
</gene>
<sequence length="312" mass="34311">MPREPSTKKRTAKSGECSECGIVLAYKHDLPRHMKIHGLGNVTMHKCSWAGCSFETRQKSNLTTHYRTHSKDKSQACPDCDFKACDPSSLTRHRKSMHDYVPTPRRARATRSTGVRCSPPVGISAPTKFVMDSSSASTSSASLSSVSDTRVSTHSDGGPDVLPIQHETDWHRKNAGFMEDIMRLSPPRPLLPAVDSALETSVTSTSGSDSASELSTSYRPVDGQSQDDQVANTSNGHWPQFYTPSQHDYYTQATPVVSSCGLFYEPMTSVNTLPSTSSTAPRWEESFQFNNDQSFLQSAGSHSQAGYESPWY</sequence>
<dbReference type="GO" id="GO:0008270">
    <property type="term" value="F:zinc ion binding"/>
    <property type="evidence" value="ECO:0007669"/>
    <property type="project" value="UniProtKB-KW"/>
</dbReference>
<dbReference type="SUPFAM" id="SSF57667">
    <property type="entry name" value="beta-beta-alpha zinc fingers"/>
    <property type="match status" value="2"/>
</dbReference>
<evidence type="ECO:0000313" key="8">
    <source>
        <dbReference type="EMBL" id="KAJ3840978.1"/>
    </source>
</evidence>
<dbReference type="SMART" id="SM00355">
    <property type="entry name" value="ZnF_C2H2"/>
    <property type="match status" value="3"/>
</dbReference>
<dbReference type="Gene3D" id="3.30.160.60">
    <property type="entry name" value="Classic Zinc Finger"/>
    <property type="match status" value="1"/>
</dbReference>
<protein>
    <recommendedName>
        <fullName evidence="7">C2H2-type domain-containing protein</fullName>
    </recommendedName>
</protein>
<evidence type="ECO:0000256" key="4">
    <source>
        <dbReference type="ARBA" id="ARBA00022833"/>
    </source>
</evidence>
<evidence type="ECO:0000256" key="3">
    <source>
        <dbReference type="ARBA" id="ARBA00022771"/>
    </source>
</evidence>
<keyword evidence="9" id="KW-1185">Reference proteome</keyword>
<feature type="region of interest" description="Disordered" evidence="6">
    <location>
        <begin position="138"/>
        <end position="166"/>
    </location>
</feature>
<keyword evidence="3 5" id="KW-0863">Zinc-finger</keyword>
<name>A0AA38PDM0_9AGAR</name>
<organism evidence="8 9">
    <name type="scientific">Lentinula raphanica</name>
    <dbReference type="NCBI Taxonomy" id="153919"/>
    <lineage>
        <taxon>Eukaryota</taxon>
        <taxon>Fungi</taxon>
        <taxon>Dikarya</taxon>
        <taxon>Basidiomycota</taxon>
        <taxon>Agaricomycotina</taxon>
        <taxon>Agaricomycetes</taxon>
        <taxon>Agaricomycetidae</taxon>
        <taxon>Agaricales</taxon>
        <taxon>Marasmiineae</taxon>
        <taxon>Omphalotaceae</taxon>
        <taxon>Lentinula</taxon>
    </lineage>
</organism>
<dbReference type="InterPro" id="IPR013087">
    <property type="entry name" value="Znf_C2H2_type"/>
</dbReference>
<dbReference type="PANTHER" id="PTHR24379:SF121">
    <property type="entry name" value="C2H2-TYPE DOMAIN-CONTAINING PROTEIN"/>
    <property type="match status" value="1"/>
</dbReference>
<proteinExistence type="predicted"/>
<feature type="compositionally biased region" description="Low complexity" evidence="6">
    <location>
        <begin position="200"/>
        <end position="217"/>
    </location>
</feature>
<accession>A0AA38PDM0</accession>
<dbReference type="EMBL" id="MU806056">
    <property type="protein sequence ID" value="KAJ3840978.1"/>
    <property type="molecule type" value="Genomic_DNA"/>
</dbReference>
<feature type="compositionally biased region" description="Polar residues" evidence="6">
    <location>
        <begin position="223"/>
        <end position="238"/>
    </location>
</feature>
<evidence type="ECO:0000256" key="2">
    <source>
        <dbReference type="ARBA" id="ARBA00022737"/>
    </source>
</evidence>
<dbReference type="InterPro" id="IPR036236">
    <property type="entry name" value="Znf_C2H2_sf"/>
</dbReference>
<dbReference type="Pfam" id="PF00096">
    <property type="entry name" value="zf-C2H2"/>
    <property type="match status" value="1"/>
</dbReference>
<evidence type="ECO:0000259" key="7">
    <source>
        <dbReference type="PROSITE" id="PS50157"/>
    </source>
</evidence>
<keyword evidence="4" id="KW-0862">Zinc</keyword>
<dbReference type="PROSITE" id="PS00028">
    <property type="entry name" value="ZINC_FINGER_C2H2_1"/>
    <property type="match status" value="1"/>
</dbReference>
<evidence type="ECO:0000313" key="9">
    <source>
        <dbReference type="Proteomes" id="UP001163846"/>
    </source>
</evidence>
<keyword evidence="2" id="KW-0677">Repeat</keyword>
<dbReference type="AlphaFoldDB" id="A0AA38PDM0"/>
<feature type="domain" description="C2H2-type" evidence="7">
    <location>
        <begin position="45"/>
        <end position="74"/>
    </location>
</feature>
<comment type="caution">
    <text evidence="8">The sequence shown here is derived from an EMBL/GenBank/DDBJ whole genome shotgun (WGS) entry which is preliminary data.</text>
</comment>
<dbReference type="PROSITE" id="PS50157">
    <property type="entry name" value="ZINC_FINGER_C2H2_2"/>
    <property type="match status" value="2"/>
</dbReference>
<reference evidence="8" key="1">
    <citation type="submission" date="2022-08" db="EMBL/GenBank/DDBJ databases">
        <authorList>
            <consortium name="DOE Joint Genome Institute"/>
            <person name="Min B."/>
            <person name="Riley R."/>
            <person name="Sierra-Patev S."/>
            <person name="Naranjo-Ortiz M."/>
            <person name="Looney B."/>
            <person name="Konkel Z."/>
            <person name="Slot J.C."/>
            <person name="Sakamoto Y."/>
            <person name="Steenwyk J.L."/>
            <person name="Rokas A."/>
            <person name="Carro J."/>
            <person name="Camarero S."/>
            <person name="Ferreira P."/>
            <person name="Molpeceres G."/>
            <person name="Ruiz-Duenas F.J."/>
            <person name="Serrano A."/>
            <person name="Henrissat B."/>
            <person name="Drula E."/>
            <person name="Hughes K.W."/>
            <person name="Mata J.L."/>
            <person name="Ishikawa N.K."/>
            <person name="Vargas-Isla R."/>
            <person name="Ushijima S."/>
            <person name="Smith C.A."/>
            <person name="Ahrendt S."/>
            <person name="Andreopoulos W."/>
            <person name="He G."/>
            <person name="Labutti K."/>
            <person name="Lipzen A."/>
            <person name="Ng V."/>
            <person name="Sandor L."/>
            <person name="Barry K."/>
            <person name="Martinez A.T."/>
            <person name="Xiao Y."/>
            <person name="Gibbons J.G."/>
            <person name="Terashima K."/>
            <person name="Hibbett D.S."/>
            <person name="Grigoriev I.V."/>
        </authorList>
    </citation>
    <scope>NUCLEOTIDE SEQUENCE</scope>
    <source>
        <strain evidence="8">TFB9207</strain>
    </source>
</reference>
<feature type="compositionally biased region" description="Low complexity" evidence="6">
    <location>
        <begin position="138"/>
        <end position="152"/>
    </location>
</feature>
<evidence type="ECO:0000256" key="1">
    <source>
        <dbReference type="ARBA" id="ARBA00022723"/>
    </source>
</evidence>
<evidence type="ECO:0000256" key="6">
    <source>
        <dbReference type="SAM" id="MobiDB-lite"/>
    </source>
</evidence>
<dbReference type="PANTHER" id="PTHR24379">
    <property type="entry name" value="KRAB AND ZINC FINGER DOMAIN-CONTAINING"/>
    <property type="match status" value="1"/>
</dbReference>